<protein>
    <submittedName>
        <fullName evidence="2">Uncharacterized protein</fullName>
    </submittedName>
</protein>
<organism evidence="2 3">
    <name type="scientific">Trifolium medium</name>
    <dbReference type="NCBI Taxonomy" id="97028"/>
    <lineage>
        <taxon>Eukaryota</taxon>
        <taxon>Viridiplantae</taxon>
        <taxon>Streptophyta</taxon>
        <taxon>Embryophyta</taxon>
        <taxon>Tracheophyta</taxon>
        <taxon>Spermatophyta</taxon>
        <taxon>Magnoliopsida</taxon>
        <taxon>eudicotyledons</taxon>
        <taxon>Gunneridae</taxon>
        <taxon>Pentapetalae</taxon>
        <taxon>rosids</taxon>
        <taxon>fabids</taxon>
        <taxon>Fabales</taxon>
        <taxon>Fabaceae</taxon>
        <taxon>Papilionoideae</taxon>
        <taxon>50 kb inversion clade</taxon>
        <taxon>NPAAA clade</taxon>
        <taxon>Hologalegina</taxon>
        <taxon>IRL clade</taxon>
        <taxon>Trifolieae</taxon>
        <taxon>Trifolium</taxon>
    </lineage>
</organism>
<evidence type="ECO:0000256" key="1">
    <source>
        <dbReference type="SAM" id="MobiDB-lite"/>
    </source>
</evidence>
<keyword evidence="3" id="KW-1185">Reference proteome</keyword>
<feature type="region of interest" description="Disordered" evidence="1">
    <location>
        <begin position="26"/>
        <end position="118"/>
    </location>
</feature>
<comment type="caution">
    <text evidence="2">The sequence shown here is derived from an EMBL/GenBank/DDBJ whole genome shotgun (WGS) entry which is preliminary data.</text>
</comment>
<feature type="compositionally biased region" description="Polar residues" evidence="1">
    <location>
        <begin position="73"/>
        <end position="87"/>
    </location>
</feature>
<proteinExistence type="predicted"/>
<accession>A0A392PU26</accession>
<dbReference type="EMBL" id="LXQA010094681">
    <property type="protein sequence ID" value="MCI15009.1"/>
    <property type="molecule type" value="Genomic_DNA"/>
</dbReference>
<dbReference type="AlphaFoldDB" id="A0A392PU26"/>
<reference evidence="2 3" key="1">
    <citation type="journal article" date="2018" name="Front. Plant Sci.">
        <title>Red Clover (Trifolium pratense) and Zigzag Clover (T. medium) - A Picture of Genomic Similarities and Differences.</title>
        <authorList>
            <person name="Dluhosova J."/>
            <person name="Istvanek J."/>
            <person name="Nedelnik J."/>
            <person name="Repkova J."/>
        </authorList>
    </citation>
    <scope>NUCLEOTIDE SEQUENCE [LARGE SCALE GENOMIC DNA]</scope>
    <source>
        <strain evidence="3">cv. 10/8</strain>
        <tissue evidence="2">Leaf</tissue>
    </source>
</reference>
<evidence type="ECO:0000313" key="2">
    <source>
        <dbReference type="EMBL" id="MCI15009.1"/>
    </source>
</evidence>
<sequence length="118" mass="13031">MILAVQEKRKKRVLLKESVKKVKVEKKGSESIKIGGSETRTKRKNDKVITVENSETESDDESLALGLKKKQKTGSSKDGQIQNSKGKSSVPIVNSPVEAQENPNLDITKPIQTLFPKT</sequence>
<evidence type="ECO:0000313" key="3">
    <source>
        <dbReference type="Proteomes" id="UP000265520"/>
    </source>
</evidence>
<dbReference type="Proteomes" id="UP000265520">
    <property type="component" value="Unassembled WGS sequence"/>
</dbReference>
<name>A0A392PU26_9FABA</name>